<proteinExistence type="inferred from homology"/>
<dbReference type="InterPro" id="IPR027417">
    <property type="entry name" value="P-loop_NTPase"/>
</dbReference>
<accession>A0ABU1UFI5</accession>
<dbReference type="GO" id="GO:0005524">
    <property type="term" value="F:ATP binding"/>
    <property type="evidence" value="ECO:0007669"/>
    <property type="project" value="UniProtKB-KW"/>
</dbReference>
<organism evidence="6 7">
    <name type="scientific">Arthrobacter ginsengisoli</name>
    <dbReference type="NCBI Taxonomy" id="1356565"/>
    <lineage>
        <taxon>Bacteria</taxon>
        <taxon>Bacillati</taxon>
        <taxon>Actinomycetota</taxon>
        <taxon>Actinomycetes</taxon>
        <taxon>Micrococcales</taxon>
        <taxon>Micrococcaceae</taxon>
        <taxon>Arthrobacter</taxon>
    </lineage>
</organism>
<evidence type="ECO:0000256" key="3">
    <source>
        <dbReference type="ARBA" id="ARBA00022741"/>
    </source>
</evidence>
<dbReference type="Gene3D" id="3.40.50.300">
    <property type="entry name" value="P-loop containing nucleotide triphosphate hydrolases"/>
    <property type="match status" value="1"/>
</dbReference>
<dbReference type="SMART" id="SM00382">
    <property type="entry name" value="AAA"/>
    <property type="match status" value="1"/>
</dbReference>
<dbReference type="Pfam" id="PF00005">
    <property type="entry name" value="ABC_tran"/>
    <property type="match status" value="1"/>
</dbReference>
<protein>
    <submittedName>
        <fullName evidence="6">Teichoic acid transport system ATP-binding protein</fullName>
    </submittedName>
</protein>
<dbReference type="PANTHER" id="PTHR46743:SF2">
    <property type="entry name" value="TEICHOIC ACIDS EXPORT ATP-BINDING PROTEIN TAGH"/>
    <property type="match status" value="1"/>
</dbReference>
<evidence type="ECO:0000256" key="4">
    <source>
        <dbReference type="ARBA" id="ARBA00022840"/>
    </source>
</evidence>
<evidence type="ECO:0000256" key="1">
    <source>
        <dbReference type="ARBA" id="ARBA00005417"/>
    </source>
</evidence>
<dbReference type="PROSITE" id="PS50893">
    <property type="entry name" value="ABC_TRANSPORTER_2"/>
    <property type="match status" value="1"/>
</dbReference>
<name>A0ABU1UFI5_9MICC</name>
<reference evidence="6 7" key="1">
    <citation type="submission" date="2023-07" db="EMBL/GenBank/DDBJ databases">
        <title>Sorghum-associated microbial communities from plants grown in Nebraska, USA.</title>
        <authorList>
            <person name="Schachtman D."/>
        </authorList>
    </citation>
    <scope>NUCLEOTIDE SEQUENCE [LARGE SCALE GENOMIC DNA]</scope>
    <source>
        <strain evidence="6 7">BE167</strain>
    </source>
</reference>
<dbReference type="InterPro" id="IPR050683">
    <property type="entry name" value="Bact_Polysacc_Export_ATP-bd"/>
</dbReference>
<dbReference type="CDD" id="cd03220">
    <property type="entry name" value="ABC_KpsT_Wzt"/>
    <property type="match status" value="1"/>
</dbReference>
<dbReference type="InterPro" id="IPR003593">
    <property type="entry name" value="AAA+_ATPase"/>
</dbReference>
<dbReference type="Proteomes" id="UP001252243">
    <property type="component" value="Unassembled WGS sequence"/>
</dbReference>
<feature type="domain" description="ABC transporter" evidence="5">
    <location>
        <begin position="44"/>
        <end position="263"/>
    </location>
</feature>
<comment type="caution">
    <text evidence="6">The sequence shown here is derived from an EMBL/GenBank/DDBJ whole genome shotgun (WGS) entry which is preliminary data.</text>
</comment>
<dbReference type="EMBL" id="JAVDVQ010000016">
    <property type="protein sequence ID" value="MDR7083949.1"/>
    <property type="molecule type" value="Genomic_DNA"/>
</dbReference>
<evidence type="ECO:0000259" key="5">
    <source>
        <dbReference type="PROSITE" id="PS50893"/>
    </source>
</evidence>
<sequence length="295" mass="31960">MDADDQAIYIEGHPCVVVDSVEMRYRVASSAASGADTEEAAPRLFRRAVRKSNLVTVHALNRLSLVVERGESVGIIGRNGSGKSTLMKIISGQSKPSKGAVYASSTPIMLGVNAALVQDLSGDQNVILGCLAMGMSRAEVDEKFQSIVELSGLEKSIHLPMKSYSSGMASRLRFAIAASVDPEILLVDEALNTGDAQFADRSKLRMDELREQAGCVFLVSHSLDTIKDMCTRVIWLDKGDLIMDGEPEVAIKSYQEFTRHLSKGNNISATRILDDAKANLVATEVRGRSSRRSRG</sequence>
<evidence type="ECO:0000313" key="6">
    <source>
        <dbReference type="EMBL" id="MDR7083949.1"/>
    </source>
</evidence>
<dbReference type="InterPro" id="IPR015860">
    <property type="entry name" value="ABC_transpr_TagH-like"/>
</dbReference>
<dbReference type="InterPro" id="IPR003439">
    <property type="entry name" value="ABC_transporter-like_ATP-bd"/>
</dbReference>
<dbReference type="PANTHER" id="PTHR46743">
    <property type="entry name" value="TEICHOIC ACIDS EXPORT ATP-BINDING PROTEIN TAGH"/>
    <property type="match status" value="1"/>
</dbReference>
<evidence type="ECO:0000256" key="2">
    <source>
        <dbReference type="ARBA" id="ARBA00022448"/>
    </source>
</evidence>
<keyword evidence="7" id="KW-1185">Reference proteome</keyword>
<keyword evidence="2" id="KW-0813">Transport</keyword>
<keyword evidence="4 6" id="KW-0067">ATP-binding</keyword>
<gene>
    <name evidence="6" type="ORF">J2X01_003255</name>
</gene>
<dbReference type="PROSITE" id="PS00211">
    <property type="entry name" value="ABC_TRANSPORTER_1"/>
    <property type="match status" value="1"/>
</dbReference>
<comment type="similarity">
    <text evidence="1">Belongs to the ABC transporter superfamily.</text>
</comment>
<dbReference type="InterPro" id="IPR017871">
    <property type="entry name" value="ABC_transporter-like_CS"/>
</dbReference>
<dbReference type="RefSeq" id="WP_310059566.1">
    <property type="nucleotide sequence ID" value="NZ_JAVDVQ010000016.1"/>
</dbReference>
<dbReference type="SUPFAM" id="SSF52540">
    <property type="entry name" value="P-loop containing nucleoside triphosphate hydrolases"/>
    <property type="match status" value="1"/>
</dbReference>
<keyword evidence="3" id="KW-0547">Nucleotide-binding</keyword>
<evidence type="ECO:0000313" key="7">
    <source>
        <dbReference type="Proteomes" id="UP001252243"/>
    </source>
</evidence>